<evidence type="ECO:0000259" key="1">
    <source>
        <dbReference type="PROSITE" id="PS51819"/>
    </source>
</evidence>
<evidence type="ECO:0000313" key="2">
    <source>
        <dbReference type="EMBL" id="RVU06969.1"/>
    </source>
</evidence>
<keyword evidence="3" id="KW-1185">Reference proteome</keyword>
<dbReference type="Pfam" id="PF00903">
    <property type="entry name" value="Glyoxalase"/>
    <property type="match status" value="1"/>
</dbReference>
<evidence type="ECO:0000313" key="3">
    <source>
        <dbReference type="Proteomes" id="UP000282837"/>
    </source>
</evidence>
<dbReference type="InterPro" id="IPR004360">
    <property type="entry name" value="Glyas_Fos-R_dOase_dom"/>
</dbReference>
<dbReference type="InterPro" id="IPR037523">
    <property type="entry name" value="VOC_core"/>
</dbReference>
<feature type="domain" description="VOC" evidence="1">
    <location>
        <begin position="164"/>
        <end position="316"/>
    </location>
</feature>
<reference evidence="2 3" key="1">
    <citation type="submission" date="2019-01" db="EMBL/GenBank/DDBJ databases">
        <authorList>
            <person name="Chen W.-M."/>
        </authorList>
    </citation>
    <scope>NUCLEOTIDE SEQUENCE [LARGE SCALE GENOMIC DNA]</scope>
    <source>
        <strain evidence="2 3">FSY-9</strain>
    </source>
</reference>
<gene>
    <name evidence="2" type="ORF">EOE18_03145</name>
</gene>
<dbReference type="SUPFAM" id="SSF54593">
    <property type="entry name" value="Glyoxalase/Bleomycin resistance protein/Dihydroxybiphenyl dioxygenase"/>
    <property type="match status" value="2"/>
</dbReference>
<proteinExistence type="predicted"/>
<dbReference type="RefSeq" id="WP_127706144.1">
    <property type="nucleotide sequence ID" value="NZ_SACO01000002.1"/>
</dbReference>
<sequence length="321" mass="34000">MIALDNGFEEVVGLVADAQASALRLCAATGFVPVAQGEVDAGAMALLGLGGRRAQEVVIGHPHVARGRIRLISVEGAVAGLNREGGQAWDTGGIFDINLRALPSIEALQRALVAQGFVAHAPITDWDFGPLAVREVVSSDADGLCIALMERVRPPLQGYDGVKGPASFVFNSTQVVPDFDAARRLYRDCLGWLPVQETEGMAAQESGANCMGFPEGLAAQIPMRIGIYHPEGRMEGSVEIIQFGVRGHDFSGQEPPLRGWASLRFPVLDLDDFIERAAAGGCRIIGPLAARWRPHASGMAAAAITPWGARLEAFQSGVKDA</sequence>
<comment type="caution">
    <text evidence="2">The sequence shown here is derived from an EMBL/GenBank/DDBJ whole genome shotgun (WGS) entry which is preliminary data.</text>
</comment>
<organism evidence="2 3">
    <name type="scientific">Novosphingobium umbonatum</name>
    <dbReference type="NCBI Taxonomy" id="1908524"/>
    <lineage>
        <taxon>Bacteria</taxon>
        <taxon>Pseudomonadati</taxon>
        <taxon>Pseudomonadota</taxon>
        <taxon>Alphaproteobacteria</taxon>
        <taxon>Sphingomonadales</taxon>
        <taxon>Sphingomonadaceae</taxon>
        <taxon>Novosphingobium</taxon>
    </lineage>
</organism>
<dbReference type="PROSITE" id="PS51819">
    <property type="entry name" value="VOC"/>
    <property type="match status" value="1"/>
</dbReference>
<dbReference type="Gene3D" id="3.10.180.10">
    <property type="entry name" value="2,3-Dihydroxybiphenyl 1,2-Dioxygenase, domain 1"/>
    <property type="match status" value="1"/>
</dbReference>
<name>A0A437NAL7_9SPHN</name>
<dbReference type="EMBL" id="SACO01000002">
    <property type="protein sequence ID" value="RVU06969.1"/>
    <property type="molecule type" value="Genomic_DNA"/>
</dbReference>
<protein>
    <recommendedName>
        <fullName evidence="1">VOC domain-containing protein</fullName>
    </recommendedName>
</protein>
<dbReference type="InterPro" id="IPR029068">
    <property type="entry name" value="Glyas_Bleomycin-R_OHBP_Dase"/>
</dbReference>
<dbReference type="OrthoDB" id="7495471at2"/>
<dbReference type="Proteomes" id="UP000282837">
    <property type="component" value="Unassembled WGS sequence"/>
</dbReference>
<dbReference type="AlphaFoldDB" id="A0A437NAL7"/>
<accession>A0A437NAL7</accession>